<evidence type="ECO:0000313" key="2">
    <source>
        <dbReference type="EMBL" id="MDG4945700.1"/>
    </source>
</evidence>
<dbReference type="InterPro" id="IPR021301">
    <property type="entry name" value="DUF2779"/>
</dbReference>
<evidence type="ECO:0000313" key="3">
    <source>
        <dbReference type="Proteomes" id="UP001152599"/>
    </source>
</evidence>
<reference evidence="2" key="1">
    <citation type="submission" date="2022-07" db="EMBL/GenBank/DDBJ databases">
        <title>Description and genome-wide analysis of Profundicola chukchiensis gen. nov., sp. nov., marine bacteria isolated from bottom sediments of the Chukchi Sea.</title>
        <authorList>
            <person name="Romanenko L."/>
            <person name="Otstavnykh N."/>
            <person name="Kurilenko V."/>
            <person name="Eremeev V."/>
            <person name="Velansky P."/>
            <person name="Mikhailov V."/>
            <person name="Isaeva M."/>
        </authorList>
    </citation>
    <scope>NUCLEOTIDE SEQUENCE</scope>
    <source>
        <strain evidence="2">KMM 9713</strain>
    </source>
</reference>
<keyword evidence="3" id="KW-1185">Reference proteome</keyword>
<evidence type="ECO:0000259" key="1">
    <source>
        <dbReference type="Pfam" id="PF11074"/>
    </source>
</evidence>
<accession>A0A9X4MY62</accession>
<dbReference type="EMBL" id="JANCMU010000002">
    <property type="protein sequence ID" value="MDG4945700.1"/>
    <property type="molecule type" value="Genomic_DNA"/>
</dbReference>
<proteinExistence type="predicted"/>
<gene>
    <name evidence="2" type="ORF">NMK71_04680</name>
</gene>
<dbReference type="Proteomes" id="UP001152599">
    <property type="component" value="Unassembled WGS sequence"/>
</dbReference>
<dbReference type="Pfam" id="PF11074">
    <property type="entry name" value="DUF2779"/>
    <property type="match status" value="1"/>
</dbReference>
<organism evidence="2 3">
    <name type="scientific">Profundicola chukchiensis</name>
    <dbReference type="NCBI Taxonomy" id="2961959"/>
    <lineage>
        <taxon>Bacteria</taxon>
        <taxon>Pseudomonadati</taxon>
        <taxon>Bacteroidota</taxon>
        <taxon>Flavobacteriia</taxon>
        <taxon>Flavobacteriales</taxon>
        <taxon>Weeksellaceae</taxon>
        <taxon>Profundicola</taxon>
    </lineage>
</organism>
<comment type="caution">
    <text evidence="2">The sequence shown here is derived from an EMBL/GenBank/DDBJ whole genome shotgun (WGS) entry which is preliminary data.</text>
</comment>
<feature type="domain" description="DUF2779" evidence="1">
    <location>
        <begin position="378"/>
        <end position="524"/>
    </location>
</feature>
<dbReference type="RefSeq" id="WP_304420267.1">
    <property type="nucleotide sequence ID" value="NZ_JANCMU010000002.1"/>
</dbReference>
<dbReference type="AlphaFoldDB" id="A0A9X4MY62"/>
<sequence>MRLLTKSRFKMGLECPNKLYFTQKSDYANQKHEDTFLQALAKGGFQVEELARMHFPEGVLVESDSWDYEELVVKTQELLKRKNVVIYEAAFMHEGLFVRTDILVKKGNDIQLIEVKAKSYNASDENTFIGKRGGLVAGWKLYLFDVAFQKYVMQTVHPNWNIKSYFMLANKEASASVEGLNQMFRITQKANNRTGIERRVESLSEIGNSVLGQVEITEIIQDILDNEHTISGDFLFEEAVHALRDAYLTDHYLNFPTSYRACKSCEFKATDEEEAKGLKSGFKYCFQKQHYWKASDFKKPNIFDIWNFRRGADLFQEGKIFKEQLTLEDIKYEEAAGRLSTSERQWIQITKSREEDDSIWVDKEGLQQEMDSWSYPLHFIDFETSTVALPFNKGRRPYEQIAFQYSHHIYYEDASIEHASEYINNRAGEFPNFDFLRHLKLVLEKQPGTIFRFAAHENTILNAIYEQLNNSDEVDKEELIEFIQHISKSTGKSAVQWEGERNMVDLCLMVKHFYYNPYTNGSNSIKKVLPAVLHSSEFLKQKYSQPISQIQLSSKNFDTDHVWLKLEADHVVNPYDLLPEVFEGWTDEELGEVLSEVYDVADGGAALTAYAKLQYTDMSEAEREQLTKALLKYCELDTLAMIMIFEHFKEILE</sequence>
<name>A0A9X4MY62_9FLAO</name>
<protein>
    <submittedName>
        <fullName evidence="2">DUF2779 domain-containing protein</fullName>
    </submittedName>
</protein>